<evidence type="ECO:0000313" key="4">
    <source>
        <dbReference type="Proteomes" id="UP000011083"/>
    </source>
</evidence>
<evidence type="ECO:0000256" key="1">
    <source>
        <dbReference type="SAM" id="Phobius"/>
    </source>
</evidence>
<keyword evidence="4" id="KW-1185">Reference proteome</keyword>
<dbReference type="Gene3D" id="3.10.450.50">
    <property type="match status" value="1"/>
</dbReference>
<dbReference type="Proteomes" id="UP000011083">
    <property type="component" value="Unassembled WGS sequence"/>
</dbReference>
<dbReference type="KEGG" id="acan:ACA1_366500"/>
<dbReference type="GO" id="GO:0006913">
    <property type="term" value="P:nucleocytoplasmic transport"/>
    <property type="evidence" value="ECO:0007669"/>
    <property type="project" value="InterPro"/>
</dbReference>
<feature type="transmembrane region" description="Helical" evidence="1">
    <location>
        <begin position="42"/>
        <end position="62"/>
    </location>
</feature>
<dbReference type="STRING" id="1257118.L8GMQ9"/>
<dbReference type="InterPro" id="IPR032710">
    <property type="entry name" value="NTF2-like_dom_sf"/>
</dbReference>
<proteinExistence type="predicted"/>
<evidence type="ECO:0000259" key="2">
    <source>
        <dbReference type="PROSITE" id="PS50177"/>
    </source>
</evidence>
<dbReference type="SUPFAM" id="SSF54427">
    <property type="entry name" value="NTF2-like"/>
    <property type="match status" value="1"/>
</dbReference>
<feature type="non-terminal residue" evidence="3">
    <location>
        <position position="203"/>
    </location>
</feature>
<dbReference type="Pfam" id="PF02136">
    <property type="entry name" value="NTF2"/>
    <property type="match status" value="1"/>
</dbReference>
<keyword evidence="1" id="KW-0472">Membrane</keyword>
<evidence type="ECO:0000313" key="3">
    <source>
        <dbReference type="EMBL" id="ELR14038.1"/>
    </source>
</evidence>
<name>L8GMQ9_ACACF</name>
<dbReference type="InterPro" id="IPR018222">
    <property type="entry name" value="Nuclear_transport_factor_2_euk"/>
</dbReference>
<protein>
    <submittedName>
        <fullName evidence="3">Nuclear transport factor 2 (Ntf2) domain containing protein</fullName>
    </submittedName>
</protein>
<dbReference type="EMBL" id="KB008073">
    <property type="protein sequence ID" value="ELR14038.1"/>
    <property type="molecule type" value="Genomic_DNA"/>
</dbReference>
<reference evidence="3 4" key="1">
    <citation type="journal article" date="2013" name="Genome Biol.">
        <title>Genome of Acanthamoeba castellanii highlights extensive lateral gene transfer and early evolution of tyrosine kinase signaling.</title>
        <authorList>
            <person name="Clarke M."/>
            <person name="Lohan A.J."/>
            <person name="Liu B."/>
            <person name="Lagkouvardos I."/>
            <person name="Roy S."/>
            <person name="Zafar N."/>
            <person name="Bertelli C."/>
            <person name="Schilde C."/>
            <person name="Kianianmomeni A."/>
            <person name="Burglin T.R."/>
            <person name="Frech C."/>
            <person name="Turcotte B."/>
            <person name="Kopec K.O."/>
            <person name="Synnott J.M."/>
            <person name="Choo C."/>
            <person name="Paponov I."/>
            <person name="Finkler A."/>
            <person name="Soon Heng Tan C."/>
            <person name="Hutchins A.P."/>
            <person name="Weinmeier T."/>
            <person name="Rattei T."/>
            <person name="Chu J.S."/>
            <person name="Gimenez G."/>
            <person name="Irimia M."/>
            <person name="Rigden D.J."/>
            <person name="Fitzpatrick D.A."/>
            <person name="Lorenzo-Morales J."/>
            <person name="Bateman A."/>
            <person name="Chiu C.H."/>
            <person name="Tang P."/>
            <person name="Hegemann P."/>
            <person name="Fromm H."/>
            <person name="Raoult D."/>
            <person name="Greub G."/>
            <person name="Miranda-Saavedra D."/>
            <person name="Chen N."/>
            <person name="Nash P."/>
            <person name="Ginger M.L."/>
            <person name="Horn M."/>
            <person name="Schaap P."/>
            <person name="Caler L."/>
            <person name="Loftus B."/>
        </authorList>
    </citation>
    <scope>NUCLEOTIDE SEQUENCE [LARGE SCALE GENOMIC DNA]</scope>
    <source>
        <strain evidence="3 4">Neff</strain>
    </source>
</reference>
<organism evidence="3 4">
    <name type="scientific">Acanthamoeba castellanii (strain ATCC 30010 / Neff)</name>
    <dbReference type="NCBI Taxonomy" id="1257118"/>
    <lineage>
        <taxon>Eukaryota</taxon>
        <taxon>Amoebozoa</taxon>
        <taxon>Discosea</taxon>
        <taxon>Longamoebia</taxon>
        <taxon>Centramoebida</taxon>
        <taxon>Acanthamoebidae</taxon>
        <taxon>Acanthamoeba</taxon>
    </lineage>
</organism>
<gene>
    <name evidence="3" type="ORF">ACA1_366500</name>
</gene>
<dbReference type="RefSeq" id="XP_004336051.1">
    <property type="nucleotide sequence ID" value="XM_004336003.1"/>
</dbReference>
<keyword evidence="1" id="KW-0812">Transmembrane</keyword>
<dbReference type="VEuPathDB" id="AmoebaDB:ACA1_366500"/>
<dbReference type="GeneID" id="14914478"/>
<dbReference type="InterPro" id="IPR002075">
    <property type="entry name" value="NTF2_dom"/>
</dbReference>
<dbReference type="OrthoDB" id="6507044at2759"/>
<sequence>RRFWRWRRRRGVEVVEVEEAASDKCAAITVELGRRTFLRFELPFWCLVIFALWRSAGLESLWRSFFLSFRHRGSFLSPQPPSGFSDVAHQFVKFFYEAFCSARRSELQVLLRDDSCLTLNDQKLGGRERIMQQFMSLPMDLGNLQIRNLESHPTGPDMSSVLILVMGSVQMSNAQLQINHVFVLMKAQEGQYWISNMIQRWSQ</sequence>
<accession>L8GMQ9</accession>
<dbReference type="PANTHER" id="PTHR12612">
    <property type="entry name" value="NUCLEAR TRANSPORT FACTOR 2"/>
    <property type="match status" value="1"/>
</dbReference>
<keyword evidence="1" id="KW-1133">Transmembrane helix</keyword>
<dbReference type="InterPro" id="IPR045875">
    <property type="entry name" value="NTF2"/>
</dbReference>
<feature type="domain" description="NTF2" evidence="2">
    <location>
        <begin position="87"/>
        <end position="201"/>
    </location>
</feature>
<dbReference type="PROSITE" id="PS50177">
    <property type="entry name" value="NTF2_DOMAIN"/>
    <property type="match status" value="1"/>
</dbReference>
<dbReference type="AlphaFoldDB" id="L8GMQ9"/>